<dbReference type="Pfam" id="PF09594">
    <property type="entry name" value="GT87"/>
    <property type="match status" value="1"/>
</dbReference>
<keyword evidence="6 8" id="KW-0472">Membrane</keyword>
<sequence>MYLLNRGAGSAMSCPWDFVTPRRLVAASVTIVVSYLAFLVAWAWTSHGFTLADAGRPGADFQIFWIASYLLQHGSPLQVYDHLALAHADATVFGAFADAHPLPWLYPPASLLVIAPLAWLSYGVAYLVFTGVSVALYVLATLRVSNLSASMDTPRLGAVVIAAAPCVFITALVGQNSLLTAAIAGFALGLLDNKPVRAGLLIGVLAIKPQLAIVFPFVLVAARAYKTLAAAAAGALAVSAVGVAIAGPASVPRFLANADVLRSALVEHGQHFWLSSPTAFAAFRLAGMPVVAAYLAHAFVATVAICAACRVWRRSDDLRLRGAILAVAALLATPYAWHYELVWMGIALACLTALAFEDGWLRGEQAVLAAAWLLPIYEHLNRVMLAPQIGPLVLLAMMLVVLRRTRFAADGARP</sequence>
<dbReference type="Proteomes" id="UP000192911">
    <property type="component" value="Unassembled WGS sequence"/>
</dbReference>
<feature type="transmembrane region" description="Helical" evidence="8">
    <location>
        <begin position="200"/>
        <end position="221"/>
    </location>
</feature>
<dbReference type="OrthoDB" id="8962495at2"/>
<evidence type="ECO:0008006" key="11">
    <source>
        <dbReference type="Google" id="ProtNLM"/>
    </source>
</evidence>
<dbReference type="AlphaFoldDB" id="A0A1X7CWY0"/>
<keyword evidence="2" id="KW-1003">Cell membrane</keyword>
<dbReference type="GO" id="GO:0005886">
    <property type="term" value="C:plasma membrane"/>
    <property type="evidence" value="ECO:0007669"/>
    <property type="project" value="UniProtKB-SubCell"/>
</dbReference>
<dbReference type="EMBL" id="FXAH01000002">
    <property type="protein sequence ID" value="SMF04547.1"/>
    <property type="molecule type" value="Genomic_DNA"/>
</dbReference>
<name>A0A1X7CWY0_TRICW</name>
<organism evidence="9 10">
    <name type="scientific">Trinickia caryophylli</name>
    <name type="common">Paraburkholderia caryophylli</name>
    <dbReference type="NCBI Taxonomy" id="28094"/>
    <lineage>
        <taxon>Bacteria</taxon>
        <taxon>Pseudomonadati</taxon>
        <taxon>Pseudomonadota</taxon>
        <taxon>Betaproteobacteria</taxon>
        <taxon>Burkholderiales</taxon>
        <taxon>Burkholderiaceae</taxon>
        <taxon>Trinickia</taxon>
    </lineage>
</organism>
<keyword evidence="10" id="KW-1185">Reference proteome</keyword>
<feature type="transmembrane region" description="Helical" evidence="8">
    <location>
        <begin position="24"/>
        <end position="44"/>
    </location>
</feature>
<dbReference type="STRING" id="28094.SAMN06295900_10289"/>
<feature type="transmembrane region" description="Helical" evidence="8">
    <location>
        <begin position="111"/>
        <end position="139"/>
    </location>
</feature>
<evidence type="ECO:0000256" key="4">
    <source>
        <dbReference type="ARBA" id="ARBA00022692"/>
    </source>
</evidence>
<feature type="transmembrane region" description="Helical" evidence="8">
    <location>
        <begin position="383"/>
        <end position="402"/>
    </location>
</feature>
<comment type="similarity">
    <text evidence="7">Belongs to the glycosyltransferase 87 family.</text>
</comment>
<dbReference type="GO" id="GO:0016758">
    <property type="term" value="F:hexosyltransferase activity"/>
    <property type="evidence" value="ECO:0007669"/>
    <property type="project" value="InterPro"/>
</dbReference>
<evidence type="ECO:0000313" key="9">
    <source>
        <dbReference type="EMBL" id="SMF04547.1"/>
    </source>
</evidence>
<dbReference type="InterPro" id="IPR018584">
    <property type="entry name" value="GT87"/>
</dbReference>
<evidence type="ECO:0000256" key="1">
    <source>
        <dbReference type="ARBA" id="ARBA00004651"/>
    </source>
</evidence>
<feature type="transmembrane region" description="Helical" evidence="8">
    <location>
        <begin position="228"/>
        <end position="247"/>
    </location>
</feature>
<evidence type="ECO:0000313" key="10">
    <source>
        <dbReference type="Proteomes" id="UP000192911"/>
    </source>
</evidence>
<accession>A0A1X7CWY0</accession>
<feature type="transmembrane region" description="Helical" evidence="8">
    <location>
        <begin position="281"/>
        <end position="308"/>
    </location>
</feature>
<gene>
    <name evidence="9" type="ORF">SAMN06295900_10289</name>
</gene>
<keyword evidence="3" id="KW-0808">Transferase</keyword>
<keyword evidence="5 8" id="KW-1133">Transmembrane helix</keyword>
<protein>
    <recommendedName>
        <fullName evidence="11">DUF2029 domain-containing protein</fullName>
    </recommendedName>
</protein>
<proteinExistence type="inferred from homology"/>
<keyword evidence="4 8" id="KW-0812">Transmembrane</keyword>
<comment type="subcellular location">
    <subcellularLocation>
        <location evidence="1">Cell membrane</location>
        <topology evidence="1">Multi-pass membrane protein</topology>
    </subcellularLocation>
</comment>
<evidence type="ECO:0000256" key="5">
    <source>
        <dbReference type="ARBA" id="ARBA00022989"/>
    </source>
</evidence>
<evidence type="ECO:0000256" key="7">
    <source>
        <dbReference type="ARBA" id="ARBA00024033"/>
    </source>
</evidence>
<evidence type="ECO:0000256" key="6">
    <source>
        <dbReference type="ARBA" id="ARBA00023136"/>
    </source>
</evidence>
<dbReference type="RefSeq" id="WP_085224659.1">
    <property type="nucleotide sequence ID" value="NZ_BSQD01000002.1"/>
</dbReference>
<evidence type="ECO:0000256" key="3">
    <source>
        <dbReference type="ARBA" id="ARBA00022679"/>
    </source>
</evidence>
<feature type="transmembrane region" description="Helical" evidence="8">
    <location>
        <begin position="320"/>
        <end position="337"/>
    </location>
</feature>
<reference evidence="10" key="1">
    <citation type="submission" date="2017-04" db="EMBL/GenBank/DDBJ databases">
        <authorList>
            <person name="Varghese N."/>
            <person name="Submissions S."/>
        </authorList>
    </citation>
    <scope>NUCLEOTIDE SEQUENCE [LARGE SCALE GENOMIC DNA]</scope>
    <source>
        <strain evidence="10">Ballard 720</strain>
    </source>
</reference>
<evidence type="ECO:0000256" key="8">
    <source>
        <dbReference type="SAM" id="Phobius"/>
    </source>
</evidence>
<evidence type="ECO:0000256" key="2">
    <source>
        <dbReference type="ARBA" id="ARBA00022475"/>
    </source>
</evidence>
<dbReference type="GeneID" id="95552587"/>
<feature type="transmembrane region" description="Helical" evidence="8">
    <location>
        <begin position="159"/>
        <end position="188"/>
    </location>
</feature>